<keyword evidence="1" id="KW-0732">Signal</keyword>
<organism evidence="2 3">
    <name type="scientific">Acetobacter malorum</name>
    <dbReference type="NCBI Taxonomy" id="178901"/>
    <lineage>
        <taxon>Bacteria</taxon>
        <taxon>Pseudomonadati</taxon>
        <taxon>Pseudomonadota</taxon>
        <taxon>Alphaproteobacteria</taxon>
        <taxon>Acetobacterales</taxon>
        <taxon>Acetobacteraceae</taxon>
        <taxon>Acetobacter</taxon>
    </lineage>
</organism>
<protein>
    <recommendedName>
        <fullName evidence="4">Lipoprotein</fullName>
    </recommendedName>
</protein>
<comment type="caution">
    <text evidence="2">The sequence shown here is derived from an EMBL/GenBank/DDBJ whole genome shotgun (WGS) entry which is preliminary data.</text>
</comment>
<name>A0A149V6D5_9PROT</name>
<feature type="signal peptide" evidence="1">
    <location>
        <begin position="1"/>
        <end position="27"/>
    </location>
</feature>
<evidence type="ECO:0000313" key="3">
    <source>
        <dbReference type="Proteomes" id="UP000075538"/>
    </source>
</evidence>
<evidence type="ECO:0008006" key="4">
    <source>
        <dbReference type="Google" id="ProtNLM"/>
    </source>
</evidence>
<accession>A0A149V6D5</accession>
<proteinExistence type="predicted"/>
<dbReference type="PATRIC" id="fig|178901.15.peg.988"/>
<reference evidence="2 3" key="1">
    <citation type="submission" date="2015-06" db="EMBL/GenBank/DDBJ databases">
        <title>Improved classification and identification of acetic acid bacteria using matrix-assisted laser desorption/ionization time-of-flight mass spectrometry; Gluconobacter nephelii and Gluconobacter uchimurae are later heterotypic synonyms of Gluconobacter japonicus and Gluconobacter oxydans, respectively.</title>
        <authorList>
            <person name="Li L."/>
            <person name="Cleenwerck I."/>
            <person name="De Vuyst L."/>
            <person name="Vandamme P."/>
        </authorList>
    </citation>
    <scope>NUCLEOTIDE SEQUENCE [LARGE SCALE GENOMIC DNA]</scope>
    <source>
        <strain evidence="2 3">LMG 1604</strain>
    </source>
</reference>
<gene>
    <name evidence="2" type="ORF">AD953_06625</name>
</gene>
<feature type="chain" id="PRO_5007557220" description="Lipoprotein" evidence="1">
    <location>
        <begin position="28"/>
        <end position="160"/>
    </location>
</feature>
<dbReference type="EMBL" id="LHZZ01000506">
    <property type="protein sequence ID" value="KXV75652.1"/>
    <property type="molecule type" value="Genomic_DNA"/>
</dbReference>
<dbReference type="Proteomes" id="UP000075538">
    <property type="component" value="Unassembled WGS sequence"/>
</dbReference>
<dbReference type="AlphaFoldDB" id="A0A149V6D5"/>
<dbReference type="PROSITE" id="PS51257">
    <property type="entry name" value="PROKAR_LIPOPROTEIN"/>
    <property type="match status" value="1"/>
</dbReference>
<sequence length="160" mass="17517">MSTPKRRKHLLAFAALTTLGVTLTACTQPAEPYLNKGLLLSQAGFIARPADTTARYAMMNTLPPGQLTYRPSSSGPVYLYADPIGCGCVYMGSNAAYQNLHEANNARAQSKKKQPISTQAELHSMEAENRRDTAWWDWSAWSADADPGGSQPRHVIGAYW</sequence>
<evidence type="ECO:0000313" key="2">
    <source>
        <dbReference type="EMBL" id="KXV75652.1"/>
    </source>
</evidence>
<evidence type="ECO:0000256" key="1">
    <source>
        <dbReference type="SAM" id="SignalP"/>
    </source>
</evidence>